<dbReference type="EMBL" id="CDOE01000061">
    <property type="protein sequence ID" value="CEN36071.1"/>
    <property type="molecule type" value="Genomic_DNA"/>
</dbReference>
<dbReference type="GO" id="GO:0009279">
    <property type="term" value="C:cell outer membrane"/>
    <property type="evidence" value="ECO:0007669"/>
    <property type="project" value="UniProtKB-SubCell"/>
</dbReference>
<evidence type="ECO:0000256" key="3">
    <source>
        <dbReference type="ARBA" id="ARBA00022448"/>
    </source>
</evidence>
<name>A0A0B7H8W0_9FLAO</name>
<keyword evidence="3" id="KW-0813">Transport</keyword>
<evidence type="ECO:0000256" key="2">
    <source>
        <dbReference type="ARBA" id="ARBA00007613"/>
    </source>
</evidence>
<evidence type="ECO:0000313" key="8">
    <source>
        <dbReference type="EMBL" id="CEN36071.1"/>
    </source>
</evidence>
<keyword evidence="4" id="KW-1134">Transmembrane beta strand</keyword>
<keyword evidence="7" id="KW-0998">Cell outer membrane</keyword>
<evidence type="ECO:0000256" key="7">
    <source>
        <dbReference type="ARBA" id="ARBA00023237"/>
    </source>
</evidence>
<dbReference type="GO" id="GO:1990281">
    <property type="term" value="C:efflux pump complex"/>
    <property type="evidence" value="ECO:0007669"/>
    <property type="project" value="TreeGrafter"/>
</dbReference>
<dbReference type="Pfam" id="PF02321">
    <property type="entry name" value="OEP"/>
    <property type="match status" value="2"/>
</dbReference>
<accession>A0A0B7H8W0</accession>
<evidence type="ECO:0000256" key="6">
    <source>
        <dbReference type="ARBA" id="ARBA00023136"/>
    </source>
</evidence>
<evidence type="ECO:0000256" key="4">
    <source>
        <dbReference type="ARBA" id="ARBA00022452"/>
    </source>
</evidence>
<dbReference type="AlphaFoldDB" id="A0A0B7H8W0"/>
<dbReference type="GO" id="GO:0015562">
    <property type="term" value="F:efflux transmembrane transporter activity"/>
    <property type="evidence" value="ECO:0007669"/>
    <property type="project" value="InterPro"/>
</dbReference>
<dbReference type="Proteomes" id="UP000044026">
    <property type="component" value="Unassembled WGS sequence"/>
</dbReference>
<protein>
    <submittedName>
        <fullName evidence="8">Cation efflux system protein czcC</fullName>
    </submittedName>
</protein>
<sequence>MKRFFFISLSLIAVGVQAQSLSFSEALDNMYNGNQKRKGMEKQSQAADFGAKAFQGLYFPQISLNASYVHMSDHLYLDFNEYRNRFGTHFQQSPLLKLPGFKEFLMPYFQQDWKYQFQNQNIGKFSLDVKWPIFTGGKIRAAVAAGKIQSEIARIESQKTESKLISELAERYFQTQLANAAFQVRKQALQTAENHLYNAQKLEANGMLAPVEAMQAQTAVADAQREVMAAEKDIQLAKTALYGVMGNTEDDFTELSTPLFEVTPLESLVYYQKAAKENFPEIVQAKLKKALAQQNLKVQKSNYLPDVALMGKKYLWKENLPITEPDNWVVGVGLQWDIFKGLQNKHHTQQAKALSESVDLLTAQAEKDIQTLVKKYYTEIEKQREQLQSLEKSLEFAQELIRVRNKAFTEGFGTSTDVADANLYRAAIQIKRYQALFEMDKTLAQLLEICGLSHKFVQYIP</sequence>
<dbReference type="GO" id="GO:0015288">
    <property type="term" value="F:porin activity"/>
    <property type="evidence" value="ECO:0007669"/>
    <property type="project" value="TreeGrafter"/>
</dbReference>
<reference evidence="8 9" key="1">
    <citation type="submission" date="2015-01" db="EMBL/GenBank/DDBJ databases">
        <authorList>
            <person name="Xiang T."/>
            <person name="Song Y."/>
            <person name="Huang L."/>
            <person name="Wang B."/>
            <person name="Wu P."/>
        </authorList>
    </citation>
    <scope>NUCLEOTIDE SEQUENCE [LARGE SCALE GENOMIC DNA]</scope>
    <source>
        <strain evidence="8 9">Cc12</strain>
    </source>
</reference>
<dbReference type="InterPro" id="IPR003423">
    <property type="entry name" value="OMP_efflux"/>
</dbReference>
<dbReference type="Gene3D" id="1.20.1600.10">
    <property type="entry name" value="Outer membrane efflux proteins (OEP)"/>
    <property type="match status" value="1"/>
</dbReference>
<comment type="similarity">
    <text evidence="2">Belongs to the outer membrane factor (OMF) (TC 1.B.17) family.</text>
</comment>
<gene>
    <name evidence="8" type="ORF">CCAN12_640036</name>
</gene>
<proteinExistence type="inferred from homology"/>
<dbReference type="PANTHER" id="PTHR30026:SF5">
    <property type="entry name" value="ABC-TYPE EFFLUX SYSTEM SECRETIN COMPONENT"/>
    <property type="match status" value="1"/>
</dbReference>
<comment type="subcellular location">
    <subcellularLocation>
        <location evidence="1">Cell outer membrane</location>
    </subcellularLocation>
</comment>
<dbReference type="GeneID" id="69580958"/>
<dbReference type="InterPro" id="IPR051906">
    <property type="entry name" value="TolC-like"/>
</dbReference>
<keyword evidence="6" id="KW-0472">Membrane</keyword>
<evidence type="ECO:0000256" key="5">
    <source>
        <dbReference type="ARBA" id="ARBA00022692"/>
    </source>
</evidence>
<keyword evidence="5" id="KW-0812">Transmembrane</keyword>
<evidence type="ECO:0000256" key="1">
    <source>
        <dbReference type="ARBA" id="ARBA00004442"/>
    </source>
</evidence>
<dbReference type="RefSeq" id="WP_042000075.1">
    <property type="nucleotide sequence ID" value="NZ_CP022382.1"/>
</dbReference>
<evidence type="ECO:0000313" key="9">
    <source>
        <dbReference type="Proteomes" id="UP000044026"/>
    </source>
</evidence>
<dbReference type="SUPFAM" id="SSF56954">
    <property type="entry name" value="Outer membrane efflux proteins (OEP)"/>
    <property type="match status" value="1"/>
</dbReference>
<dbReference type="PANTHER" id="PTHR30026">
    <property type="entry name" value="OUTER MEMBRANE PROTEIN TOLC"/>
    <property type="match status" value="1"/>
</dbReference>
<organism evidence="8 9">
    <name type="scientific">Capnocytophaga canimorsus</name>
    <dbReference type="NCBI Taxonomy" id="28188"/>
    <lineage>
        <taxon>Bacteria</taxon>
        <taxon>Pseudomonadati</taxon>
        <taxon>Bacteroidota</taxon>
        <taxon>Flavobacteriia</taxon>
        <taxon>Flavobacteriales</taxon>
        <taxon>Flavobacteriaceae</taxon>
        <taxon>Capnocytophaga</taxon>
    </lineage>
</organism>